<name>A0A673ABT8_9TELE</name>
<dbReference type="AlphaFoldDB" id="A0A673ABT8"/>
<reference evidence="4" key="3">
    <citation type="submission" date="2025-09" db="UniProtKB">
        <authorList>
            <consortium name="Ensembl"/>
        </authorList>
    </citation>
    <scope>IDENTIFICATION</scope>
</reference>
<feature type="region of interest" description="Disordered" evidence="2">
    <location>
        <begin position="83"/>
        <end position="102"/>
    </location>
</feature>
<dbReference type="Ensembl" id="ENSSORT00005026771.1">
    <property type="protein sequence ID" value="ENSSORP00005026002.1"/>
    <property type="gene ID" value="ENSSORG00005012426.1"/>
</dbReference>
<accession>A0A673ABT8</accession>
<keyword evidence="5" id="KW-1185">Reference proteome</keyword>
<feature type="compositionally biased region" description="Polar residues" evidence="2">
    <location>
        <begin position="84"/>
        <end position="98"/>
    </location>
</feature>
<evidence type="ECO:0000256" key="1">
    <source>
        <dbReference type="ARBA" id="ARBA00010718"/>
    </source>
</evidence>
<reference evidence="4" key="2">
    <citation type="submission" date="2025-08" db="UniProtKB">
        <authorList>
            <consortium name="Ensembl"/>
        </authorList>
    </citation>
    <scope>IDENTIFICATION</scope>
</reference>
<protein>
    <submittedName>
        <fullName evidence="4">Protein tyrosine phosphatase receptor type Ga</fullName>
    </submittedName>
</protein>
<evidence type="ECO:0000256" key="2">
    <source>
        <dbReference type="SAM" id="MobiDB-lite"/>
    </source>
</evidence>
<evidence type="ECO:0000313" key="4">
    <source>
        <dbReference type="Ensembl" id="ENSSORP00005026002.1"/>
    </source>
</evidence>
<dbReference type="InterPro" id="IPR001148">
    <property type="entry name" value="CA_dom"/>
</dbReference>
<dbReference type="GO" id="GO:0005886">
    <property type="term" value="C:plasma membrane"/>
    <property type="evidence" value="ECO:0007669"/>
    <property type="project" value="TreeGrafter"/>
</dbReference>
<dbReference type="GO" id="GO:0008270">
    <property type="term" value="F:zinc ion binding"/>
    <property type="evidence" value="ECO:0007669"/>
    <property type="project" value="InterPro"/>
</dbReference>
<dbReference type="Pfam" id="PF00194">
    <property type="entry name" value="Carb_anhydrase"/>
    <property type="match status" value="2"/>
</dbReference>
<dbReference type="InterPro" id="IPR023561">
    <property type="entry name" value="Carbonic_anhydrase_a-class"/>
</dbReference>
<feature type="domain" description="Alpha-carbonic anhydrase" evidence="3">
    <location>
        <begin position="24"/>
        <end position="239"/>
    </location>
</feature>
<reference evidence="4" key="1">
    <citation type="submission" date="2019-06" db="EMBL/GenBank/DDBJ databases">
        <authorList>
            <consortium name="Wellcome Sanger Institute Data Sharing"/>
        </authorList>
    </citation>
    <scope>NUCLEOTIDE SEQUENCE [LARGE SCALE GENOMIC DNA]</scope>
</reference>
<evidence type="ECO:0000313" key="5">
    <source>
        <dbReference type="Proteomes" id="UP000472271"/>
    </source>
</evidence>
<dbReference type="PROSITE" id="PS51144">
    <property type="entry name" value="ALPHA_CA_2"/>
    <property type="match status" value="1"/>
</dbReference>
<sequence>MKVFCFFSSRVCSQLVMFILRALFNWNSDELAKRGVSCTYGPDEGWASAYPECRERNQSPVNIVDQDAKVSTEYQELTLEGFDSESSNKTSMKNTGKTGMSHGPVQPLGLCQISTGPGLPGRFKAEKVEFHWGPSNGSEGSEHSINGRRYPVEQRRVHPVLLIPTLCLAFSQTEKETFLEPFVLKDLLPSSLGSYYRYTGSLTTPPCSKVVEWLVFSRPIYVSYKQVGTRTRLQDGGRG</sequence>
<dbReference type="GO" id="GO:0004089">
    <property type="term" value="F:carbonate dehydratase activity"/>
    <property type="evidence" value="ECO:0007669"/>
    <property type="project" value="InterPro"/>
</dbReference>
<dbReference type="PANTHER" id="PTHR18952:SF84">
    <property type="entry name" value="CARBONIC ANHYDRASE 14"/>
    <property type="match status" value="1"/>
</dbReference>
<organism evidence="4 5">
    <name type="scientific">Sphaeramia orbicularis</name>
    <name type="common">orbiculate cardinalfish</name>
    <dbReference type="NCBI Taxonomy" id="375764"/>
    <lineage>
        <taxon>Eukaryota</taxon>
        <taxon>Metazoa</taxon>
        <taxon>Chordata</taxon>
        <taxon>Craniata</taxon>
        <taxon>Vertebrata</taxon>
        <taxon>Euteleostomi</taxon>
        <taxon>Actinopterygii</taxon>
        <taxon>Neopterygii</taxon>
        <taxon>Teleostei</taxon>
        <taxon>Neoteleostei</taxon>
        <taxon>Acanthomorphata</taxon>
        <taxon>Gobiaria</taxon>
        <taxon>Kurtiformes</taxon>
        <taxon>Apogonoidei</taxon>
        <taxon>Apogonidae</taxon>
        <taxon>Apogoninae</taxon>
        <taxon>Sphaeramia</taxon>
    </lineage>
</organism>
<dbReference type="Gene3D" id="3.10.200.10">
    <property type="entry name" value="Alpha carbonic anhydrase"/>
    <property type="match status" value="2"/>
</dbReference>
<proteinExistence type="inferred from homology"/>
<dbReference type="PANTHER" id="PTHR18952">
    <property type="entry name" value="CARBONIC ANHYDRASE"/>
    <property type="match status" value="1"/>
</dbReference>
<evidence type="ECO:0000259" key="3">
    <source>
        <dbReference type="PROSITE" id="PS51144"/>
    </source>
</evidence>
<dbReference type="InterPro" id="IPR036398">
    <property type="entry name" value="CA_dom_sf"/>
</dbReference>
<dbReference type="Proteomes" id="UP000472271">
    <property type="component" value="Chromosome 5"/>
</dbReference>
<comment type="similarity">
    <text evidence="1">Belongs to the alpha-carbonic anhydrase family.</text>
</comment>
<dbReference type="SMART" id="SM01057">
    <property type="entry name" value="Carb_anhydrase"/>
    <property type="match status" value="1"/>
</dbReference>
<dbReference type="SUPFAM" id="SSF51069">
    <property type="entry name" value="Carbonic anhydrase"/>
    <property type="match status" value="1"/>
</dbReference>